<evidence type="ECO:0000256" key="7">
    <source>
        <dbReference type="ARBA" id="ARBA00022898"/>
    </source>
</evidence>
<reference evidence="20" key="2">
    <citation type="submission" date="2020-04" db="EMBL/GenBank/DDBJ databases">
        <authorList>
            <consortium name="NCBI Genome Project"/>
        </authorList>
    </citation>
    <scope>NUCLEOTIDE SEQUENCE</scope>
    <source>
        <strain evidence="20">CBS 781.70</strain>
    </source>
</reference>
<dbReference type="InterPro" id="IPR002129">
    <property type="entry name" value="PyrdxlP-dep_de-COase"/>
</dbReference>
<dbReference type="Gene3D" id="3.90.1150.10">
    <property type="entry name" value="Aspartate Aminotransferase, domain 1"/>
    <property type="match status" value="1"/>
</dbReference>
<dbReference type="GO" id="GO:0030170">
    <property type="term" value="F:pyridoxal phosphate binding"/>
    <property type="evidence" value="ECO:0007669"/>
    <property type="project" value="InterPro"/>
</dbReference>
<evidence type="ECO:0000256" key="11">
    <source>
        <dbReference type="ARBA" id="ARBA00023136"/>
    </source>
</evidence>
<reference evidence="20" key="3">
    <citation type="submission" date="2025-04" db="UniProtKB">
        <authorList>
            <consortium name="RefSeq"/>
        </authorList>
    </citation>
    <scope>IDENTIFICATION</scope>
    <source>
        <strain evidence="20">CBS 781.70</strain>
    </source>
</reference>
<dbReference type="OrthoDB" id="10254570at2759"/>
<evidence type="ECO:0000256" key="9">
    <source>
        <dbReference type="ARBA" id="ARBA00022989"/>
    </source>
</evidence>
<keyword evidence="6" id="KW-0256">Endoplasmic reticulum</keyword>
<reference evidence="18 20" key="1">
    <citation type="submission" date="2020-01" db="EMBL/GenBank/DDBJ databases">
        <authorList>
            <consortium name="DOE Joint Genome Institute"/>
            <person name="Haridas S."/>
            <person name="Albert R."/>
            <person name="Binder M."/>
            <person name="Bloem J."/>
            <person name="Labutti K."/>
            <person name="Salamov A."/>
            <person name="Andreopoulos B."/>
            <person name="Baker S.E."/>
            <person name="Barry K."/>
            <person name="Bills G."/>
            <person name="Bluhm B.H."/>
            <person name="Cannon C."/>
            <person name="Castanera R."/>
            <person name="Culley D.E."/>
            <person name="Daum C."/>
            <person name="Ezra D."/>
            <person name="Gonzalez J.B."/>
            <person name="Henrissat B."/>
            <person name="Kuo A."/>
            <person name="Liang C."/>
            <person name="Lipzen A."/>
            <person name="Lutzoni F."/>
            <person name="Magnuson J."/>
            <person name="Mondo S."/>
            <person name="Nolan M."/>
            <person name="Ohm R."/>
            <person name="Pangilinan J."/>
            <person name="Park H.-J."/>
            <person name="Ramirez L."/>
            <person name="Alfaro M."/>
            <person name="Sun H."/>
            <person name="Tritt A."/>
            <person name="Yoshinaga Y."/>
            <person name="Zwiers L.-H."/>
            <person name="Turgeon B.G."/>
            <person name="Goodwin S.B."/>
            <person name="Spatafora J.W."/>
            <person name="Crous P.W."/>
            <person name="Grigoriev I.V."/>
        </authorList>
    </citation>
    <scope>NUCLEOTIDE SEQUENCE</scope>
    <source>
        <strain evidence="18 20">CBS 781.70</strain>
    </source>
</reference>
<name>A0A6G1FSA1_9PEZI</name>
<evidence type="ECO:0000256" key="1">
    <source>
        <dbReference type="ARBA" id="ARBA00001933"/>
    </source>
</evidence>
<evidence type="ECO:0000256" key="8">
    <source>
        <dbReference type="ARBA" id="ARBA00022919"/>
    </source>
</evidence>
<dbReference type="Pfam" id="PF00282">
    <property type="entry name" value="Pyridoxal_deC"/>
    <property type="match status" value="1"/>
</dbReference>
<evidence type="ECO:0000256" key="10">
    <source>
        <dbReference type="ARBA" id="ARBA00023098"/>
    </source>
</evidence>
<dbReference type="Gene3D" id="6.10.140.2150">
    <property type="match status" value="1"/>
</dbReference>
<dbReference type="GO" id="GO:0019752">
    <property type="term" value="P:carboxylic acid metabolic process"/>
    <property type="evidence" value="ECO:0007669"/>
    <property type="project" value="InterPro"/>
</dbReference>
<comment type="similarity">
    <text evidence="13">Belongs to the group II decarboxylase family. Sphingosine-1-phosphate lyase subfamily.</text>
</comment>
<feature type="modified residue" description="N6-(pyridoxal phosphate)lysine" evidence="16">
    <location>
        <position position="354"/>
    </location>
</feature>
<evidence type="ECO:0000256" key="4">
    <source>
        <dbReference type="ARBA" id="ARBA00004991"/>
    </source>
</evidence>
<proteinExistence type="inferred from homology"/>
<evidence type="ECO:0000256" key="6">
    <source>
        <dbReference type="ARBA" id="ARBA00022824"/>
    </source>
</evidence>
<keyword evidence="10" id="KW-0443">Lipid metabolism</keyword>
<evidence type="ECO:0000256" key="14">
    <source>
        <dbReference type="ARBA" id="ARBA00038965"/>
    </source>
</evidence>
<keyword evidence="9" id="KW-1133">Transmembrane helix</keyword>
<dbReference type="InterPro" id="IPR015422">
    <property type="entry name" value="PyrdxlP-dep_Trfase_small"/>
</dbReference>
<dbReference type="InterPro" id="IPR015424">
    <property type="entry name" value="PyrdxlP-dep_Trfase"/>
</dbReference>
<evidence type="ECO:0000313" key="19">
    <source>
        <dbReference type="Proteomes" id="UP000504638"/>
    </source>
</evidence>
<dbReference type="InterPro" id="IPR050477">
    <property type="entry name" value="GrpII_AminoAcid_Decarb"/>
</dbReference>
<organism evidence="18">
    <name type="scientific">Eremomyces bilateralis CBS 781.70</name>
    <dbReference type="NCBI Taxonomy" id="1392243"/>
    <lineage>
        <taxon>Eukaryota</taxon>
        <taxon>Fungi</taxon>
        <taxon>Dikarya</taxon>
        <taxon>Ascomycota</taxon>
        <taxon>Pezizomycotina</taxon>
        <taxon>Dothideomycetes</taxon>
        <taxon>Dothideomycetes incertae sedis</taxon>
        <taxon>Eremomycetales</taxon>
        <taxon>Eremomycetaceae</taxon>
        <taxon>Eremomyces</taxon>
    </lineage>
</organism>
<dbReference type="Gene3D" id="3.40.640.10">
    <property type="entry name" value="Type I PLP-dependent aspartate aminotransferase-like (Major domain)"/>
    <property type="match status" value="1"/>
</dbReference>
<protein>
    <recommendedName>
        <fullName evidence="14">sphinganine-1-phosphate aldolase</fullName>
        <ecNumber evidence="14">4.1.2.27</ecNumber>
    </recommendedName>
    <alternativeName>
        <fullName evidence="15">Sphingosine-1-phosphate aldolase</fullName>
    </alternativeName>
</protein>
<sequence>MGSSRLPVSLRDTLAAQRSTSRRRLLELNIDLLRNLVFLLFLFRWSRKTYRHVRGYGLLGTVLGFSLSVKKTAYRLLQSAPFVRAKVQREKRVVIRQLELDMIPTGRDVVRHTALPSEGWSEERVREELKSLAGMVRPRWEEGRVSGTVYHGGEQLSRLQTEAFGTFTVANPLHPDVFPGVRKMEAEIVAMVLSLFNAPADGAGITTSGGTESILMACFAARQKAYKERGVTEPEMIVPITAHAAFHKAADYFNIKMHLVPCPAPSYKVHMPSVYAHINSNTVILIGSAPNYPHGIIDDISALSRLALRYSLPLHVDCCLGSFLVPFLEKAGFDADPFDFRLKGVTSISCDTHKYGFAPKGNSTLLYRSKALRAYQYSLSIDWTGGMYASPSIAGSRPGALIAGCWASLMSIGESGYVDACHRIVGATRDLERAVREEEPLRSYLQVVGHPKVSVLAFIAKKPAGKDEPQLNIYEVKDAMKARGGWDLNATQDPAAVHVAVTLPIVGAVETLVEDLKVVVGAMVEEERTRIREGRKKGKGTSTAQLYGVAVSFPDKTIVKDFAVAFLDNLYKAKPEF</sequence>
<evidence type="ECO:0000256" key="16">
    <source>
        <dbReference type="PIRSR" id="PIRSR602129-50"/>
    </source>
</evidence>
<evidence type="ECO:0000256" key="17">
    <source>
        <dbReference type="RuleBase" id="RU000382"/>
    </source>
</evidence>
<evidence type="ECO:0000256" key="3">
    <source>
        <dbReference type="ARBA" id="ARBA00004760"/>
    </source>
</evidence>
<keyword evidence="5" id="KW-0812">Transmembrane</keyword>
<comment type="pathway">
    <text evidence="4">Sphingolipid metabolism.</text>
</comment>
<evidence type="ECO:0000256" key="12">
    <source>
        <dbReference type="ARBA" id="ARBA00023239"/>
    </source>
</evidence>
<dbReference type="GO" id="GO:0005789">
    <property type="term" value="C:endoplasmic reticulum membrane"/>
    <property type="evidence" value="ECO:0007669"/>
    <property type="project" value="UniProtKB-SubCell"/>
</dbReference>
<comment type="subcellular location">
    <subcellularLocation>
        <location evidence="2">Endoplasmic reticulum membrane</location>
        <topology evidence="2">Single-pass membrane protein</topology>
    </subcellularLocation>
</comment>
<keyword evidence="12 17" id="KW-0456">Lyase</keyword>
<keyword evidence="7 16" id="KW-0663">Pyridoxal phosphate</keyword>
<dbReference type="EMBL" id="ML975182">
    <property type="protein sequence ID" value="KAF1808552.1"/>
    <property type="molecule type" value="Genomic_DNA"/>
</dbReference>
<keyword evidence="8" id="KW-0746">Sphingolipid metabolism</keyword>
<dbReference type="GeneID" id="54421425"/>
<dbReference type="GO" id="GO:0016740">
    <property type="term" value="F:transferase activity"/>
    <property type="evidence" value="ECO:0007669"/>
    <property type="project" value="UniProtKB-KW"/>
</dbReference>
<accession>A0A6G1FSA1</accession>
<comment type="pathway">
    <text evidence="3">Lipid metabolism; sphingolipid metabolism.</text>
</comment>
<keyword evidence="18 20" id="KW-0808">Transferase</keyword>
<dbReference type="FunFam" id="3.40.640.10:FF:000020">
    <property type="entry name" value="sphingosine-1-phosphate lyase 1"/>
    <property type="match status" value="1"/>
</dbReference>
<dbReference type="GO" id="GO:0008117">
    <property type="term" value="F:sphinganine-1-phosphate aldolase activity"/>
    <property type="evidence" value="ECO:0007669"/>
    <property type="project" value="UniProtKB-EC"/>
</dbReference>
<dbReference type="GO" id="GO:0030149">
    <property type="term" value="P:sphingolipid catabolic process"/>
    <property type="evidence" value="ECO:0007669"/>
    <property type="project" value="TreeGrafter"/>
</dbReference>
<evidence type="ECO:0000256" key="15">
    <source>
        <dbReference type="ARBA" id="ARBA00042568"/>
    </source>
</evidence>
<dbReference type="RefSeq" id="XP_033530183.1">
    <property type="nucleotide sequence ID" value="XM_033680855.1"/>
</dbReference>
<evidence type="ECO:0000256" key="2">
    <source>
        <dbReference type="ARBA" id="ARBA00004389"/>
    </source>
</evidence>
<evidence type="ECO:0000256" key="13">
    <source>
        <dbReference type="ARBA" id="ARBA00038302"/>
    </source>
</evidence>
<dbReference type="PANTHER" id="PTHR42735:SF6">
    <property type="entry name" value="SPHINGOSINE-1-PHOSPHATE LYASE 1"/>
    <property type="match status" value="1"/>
</dbReference>
<keyword evidence="11" id="KW-0472">Membrane</keyword>
<gene>
    <name evidence="18 20" type="ORF">P152DRAFT_468930</name>
</gene>
<dbReference type="EC" id="4.1.2.27" evidence="14"/>
<dbReference type="PANTHER" id="PTHR42735">
    <property type="match status" value="1"/>
</dbReference>
<dbReference type="Proteomes" id="UP000504638">
    <property type="component" value="Unplaced"/>
</dbReference>
<evidence type="ECO:0000313" key="20">
    <source>
        <dbReference type="RefSeq" id="XP_033530183.1"/>
    </source>
</evidence>
<comment type="cofactor">
    <cofactor evidence="1 16 17">
        <name>pyridoxal 5'-phosphate</name>
        <dbReference type="ChEBI" id="CHEBI:597326"/>
    </cofactor>
</comment>
<keyword evidence="19" id="KW-1185">Reference proteome</keyword>
<evidence type="ECO:0000256" key="5">
    <source>
        <dbReference type="ARBA" id="ARBA00022692"/>
    </source>
</evidence>
<dbReference type="SUPFAM" id="SSF53383">
    <property type="entry name" value="PLP-dependent transferases"/>
    <property type="match status" value="1"/>
</dbReference>
<dbReference type="AlphaFoldDB" id="A0A6G1FSA1"/>
<evidence type="ECO:0000313" key="18">
    <source>
        <dbReference type="EMBL" id="KAF1808552.1"/>
    </source>
</evidence>
<dbReference type="InterPro" id="IPR015421">
    <property type="entry name" value="PyrdxlP-dep_Trfase_major"/>
</dbReference>